<dbReference type="Proteomes" id="UP000037035">
    <property type="component" value="Unassembled WGS sequence"/>
</dbReference>
<comment type="caution">
    <text evidence="2">The sequence shown here is derived from an EMBL/GenBank/DDBJ whole genome shotgun (WGS) entry which is preliminary data.</text>
</comment>
<dbReference type="AlphaFoldDB" id="A0A0L6UZ48"/>
<dbReference type="OrthoDB" id="76215at2759"/>
<gene>
    <name evidence="2" type="ORF">VP01_3220g1</name>
</gene>
<organism evidence="2 3">
    <name type="scientific">Puccinia sorghi</name>
    <dbReference type="NCBI Taxonomy" id="27349"/>
    <lineage>
        <taxon>Eukaryota</taxon>
        <taxon>Fungi</taxon>
        <taxon>Dikarya</taxon>
        <taxon>Basidiomycota</taxon>
        <taxon>Pucciniomycotina</taxon>
        <taxon>Pucciniomycetes</taxon>
        <taxon>Pucciniales</taxon>
        <taxon>Pucciniaceae</taxon>
        <taxon>Puccinia</taxon>
    </lineage>
</organism>
<dbReference type="EMBL" id="LAVV01008192">
    <property type="protein sequence ID" value="KNZ53502.1"/>
    <property type="molecule type" value="Genomic_DNA"/>
</dbReference>
<name>A0A0L6UZ48_9BASI</name>
<evidence type="ECO:0000256" key="1">
    <source>
        <dbReference type="SAM" id="MobiDB-lite"/>
    </source>
</evidence>
<feature type="region of interest" description="Disordered" evidence="1">
    <location>
        <begin position="139"/>
        <end position="166"/>
    </location>
</feature>
<evidence type="ECO:0000313" key="3">
    <source>
        <dbReference type="Proteomes" id="UP000037035"/>
    </source>
</evidence>
<accession>A0A0L6UZ48</accession>
<feature type="compositionally biased region" description="Polar residues" evidence="1">
    <location>
        <begin position="139"/>
        <end position="157"/>
    </location>
</feature>
<protein>
    <recommendedName>
        <fullName evidence="4">Myb/SANT-like domain-containing protein</fullName>
    </recommendedName>
</protein>
<sequence>MTCGYSSDQVPKKRFMWSGLKETMIFDLYSLFFVAQELQKRIPEVKNVLDTNRVKSKLSQSFKKDYNSSLASKDSSGLVWDELSSEVTASDNVCEKLLLCTDSSFCFFSSCKHMPGSFREWHSLSFGSWKSFLDPPQLQSCASATSPTNNDSDLPENNTDDSPRNNQLVNTACDSSFQYNTRSPSDYLSHSHLKRDSIPTAIDVLAGYINSQLTSKEMDIYQDIHAASASQNKSLAAFKIFCNNTNAQIFMNIKICQTGA</sequence>
<keyword evidence="3" id="KW-1185">Reference proteome</keyword>
<evidence type="ECO:0000313" key="2">
    <source>
        <dbReference type="EMBL" id="KNZ53502.1"/>
    </source>
</evidence>
<proteinExistence type="predicted"/>
<dbReference type="VEuPathDB" id="FungiDB:VP01_3220g1"/>
<reference evidence="2 3" key="1">
    <citation type="submission" date="2015-08" db="EMBL/GenBank/DDBJ databases">
        <title>Next Generation Sequencing and Analysis of the Genome of Puccinia sorghi L Schw, the Causal Agent of Maize Common Rust.</title>
        <authorList>
            <person name="Rochi L."/>
            <person name="Burguener G."/>
            <person name="Darino M."/>
            <person name="Turjanski A."/>
            <person name="Kreff E."/>
            <person name="Dieguez M.J."/>
            <person name="Sacco F."/>
        </authorList>
    </citation>
    <scope>NUCLEOTIDE SEQUENCE [LARGE SCALE GENOMIC DNA]</scope>
    <source>
        <strain evidence="2 3">RO10H11247</strain>
    </source>
</reference>
<evidence type="ECO:0008006" key="4">
    <source>
        <dbReference type="Google" id="ProtNLM"/>
    </source>
</evidence>